<sequence length="110" mass="13204">MAILLSDPLIIDPVILHAWHKKRTRMWCRPIYSARRTESEYATLYPKLLHDPEKFQNYARVSRPSFHELHDFIKYDIQPGFTNFRDSISTEERDHTTTKKMNMLIHVCDE</sequence>
<dbReference type="EMBL" id="BLXT01006096">
    <property type="protein sequence ID" value="GFO28899.1"/>
    <property type="molecule type" value="Genomic_DNA"/>
</dbReference>
<protein>
    <submittedName>
        <fullName evidence="1">Uncharacterized protein</fullName>
    </submittedName>
</protein>
<name>A0AAV4CCN6_9GAST</name>
<evidence type="ECO:0000313" key="1">
    <source>
        <dbReference type="EMBL" id="GFO28899.1"/>
    </source>
</evidence>
<keyword evidence="2" id="KW-1185">Reference proteome</keyword>
<comment type="caution">
    <text evidence="1">The sequence shown here is derived from an EMBL/GenBank/DDBJ whole genome shotgun (WGS) entry which is preliminary data.</text>
</comment>
<dbReference type="AlphaFoldDB" id="A0AAV4CCN6"/>
<accession>A0AAV4CCN6</accession>
<organism evidence="1 2">
    <name type="scientific">Plakobranchus ocellatus</name>
    <dbReference type="NCBI Taxonomy" id="259542"/>
    <lineage>
        <taxon>Eukaryota</taxon>
        <taxon>Metazoa</taxon>
        <taxon>Spiralia</taxon>
        <taxon>Lophotrochozoa</taxon>
        <taxon>Mollusca</taxon>
        <taxon>Gastropoda</taxon>
        <taxon>Heterobranchia</taxon>
        <taxon>Euthyneura</taxon>
        <taxon>Panpulmonata</taxon>
        <taxon>Sacoglossa</taxon>
        <taxon>Placobranchoidea</taxon>
        <taxon>Plakobranchidae</taxon>
        <taxon>Plakobranchus</taxon>
    </lineage>
</organism>
<evidence type="ECO:0000313" key="2">
    <source>
        <dbReference type="Proteomes" id="UP000735302"/>
    </source>
</evidence>
<reference evidence="1 2" key="1">
    <citation type="journal article" date="2021" name="Elife">
        <title>Chloroplast acquisition without the gene transfer in kleptoplastic sea slugs, Plakobranchus ocellatus.</title>
        <authorList>
            <person name="Maeda T."/>
            <person name="Takahashi S."/>
            <person name="Yoshida T."/>
            <person name="Shimamura S."/>
            <person name="Takaki Y."/>
            <person name="Nagai Y."/>
            <person name="Toyoda A."/>
            <person name="Suzuki Y."/>
            <person name="Arimoto A."/>
            <person name="Ishii H."/>
            <person name="Satoh N."/>
            <person name="Nishiyama T."/>
            <person name="Hasebe M."/>
            <person name="Maruyama T."/>
            <person name="Minagawa J."/>
            <person name="Obokata J."/>
            <person name="Shigenobu S."/>
        </authorList>
    </citation>
    <scope>NUCLEOTIDE SEQUENCE [LARGE SCALE GENOMIC DNA]</scope>
</reference>
<gene>
    <name evidence="1" type="ORF">PoB_005540400</name>
</gene>
<proteinExistence type="predicted"/>
<dbReference type="Proteomes" id="UP000735302">
    <property type="component" value="Unassembled WGS sequence"/>
</dbReference>